<evidence type="ECO:0000313" key="16">
    <source>
        <dbReference type="Proteomes" id="UP000617544"/>
    </source>
</evidence>
<dbReference type="Pfam" id="PF00005">
    <property type="entry name" value="ABC_tran"/>
    <property type="match status" value="1"/>
</dbReference>
<evidence type="ECO:0000313" key="15">
    <source>
        <dbReference type="EMBL" id="HII61497.1"/>
    </source>
</evidence>
<evidence type="ECO:0000256" key="5">
    <source>
        <dbReference type="ARBA" id="ARBA00022840"/>
    </source>
</evidence>
<dbReference type="PROSITE" id="PS00211">
    <property type="entry name" value="ABC_TRANSPORTER_1"/>
    <property type="match status" value="1"/>
</dbReference>
<accession>A0A832SNA2</accession>
<dbReference type="SUPFAM" id="SSF52540">
    <property type="entry name" value="P-loop containing nucleoside triphosphate hydrolases"/>
    <property type="match status" value="1"/>
</dbReference>
<dbReference type="Gene3D" id="3.40.50.300">
    <property type="entry name" value="P-loop containing nucleotide triphosphate hydrolases"/>
    <property type="match status" value="1"/>
</dbReference>
<name>A0A832SNA2_PYRHR</name>
<dbReference type="Proteomes" id="UP000617544">
    <property type="component" value="Unassembled WGS sequence"/>
</dbReference>
<dbReference type="EC" id="7.3.2.6" evidence="8"/>
<dbReference type="InterPro" id="IPR027417">
    <property type="entry name" value="P-loop_NTPase"/>
</dbReference>
<evidence type="ECO:0000256" key="8">
    <source>
        <dbReference type="ARBA" id="ARBA00039025"/>
    </source>
</evidence>
<dbReference type="PANTHER" id="PTHR42781:SF4">
    <property type="entry name" value="SPERMIDINE_PUTRESCINE IMPORT ATP-BINDING PROTEIN POTA"/>
    <property type="match status" value="1"/>
</dbReference>
<dbReference type="InterPro" id="IPR003593">
    <property type="entry name" value="AAA+_ATPase"/>
</dbReference>
<dbReference type="Pfam" id="PF03459">
    <property type="entry name" value="TOBE"/>
    <property type="match status" value="1"/>
</dbReference>
<dbReference type="SMART" id="SM00382">
    <property type="entry name" value="AAA"/>
    <property type="match status" value="1"/>
</dbReference>
<evidence type="ECO:0000256" key="7">
    <source>
        <dbReference type="ARBA" id="ARBA00038781"/>
    </source>
</evidence>
<dbReference type="InterPro" id="IPR003439">
    <property type="entry name" value="ABC_transporter-like_ATP-bd"/>
</dbReference>
<dbReference type="OMA" id="HFIILGP"/>
<dbReference type="PANTHER" id="PTHR42781">
    <property type="entry name" value="SPERMIDINE/PUTRESCINE IMPORT ATP-BINDING PROTEIN POTA"/>
    <property type="match status" value="1"/>
</dbReference>
<dbReference type="InterPro" id="IPR005116">
    <property type="entry name" value="Transp-assoc_OB_typ1"/>
</dbReference>
<keyword evidence="3 12" id="KW-0500">Molybdenum</keyword>
<evidence type="ECO:0000256" key="12">
    <source>
        <dbReference type="PROSITE-ProRule" id="PRU01213"/>
    </source>
</evidence>
<dbReference type="Gene3D" id="2.40.50.100">
    <property type="match status" value="1"/>
</dbReference>
<comment type="catalytic activity">
    <reaction evidence="10">
        <text>tungstate(in) + ATP + H2O = tungstate(out) + ADP + phosphate + H(+)</text>
        <dbReference type="Rhea" id="RHEA:35027"/>
        <dbReference type="ChEBI" id="CHEBI:15377"/>
        <dbReference type="ChEBI" id="CHEBI:15378"/>
        <dbReference type="ChEBI" id="CHEBI:30616"/>
        <dbReference type="ChEBI" id="CHEBI:43474"/>
        <dbReference type="ChEBI" id="CHEBI:46502"/>
        <dbReference type="ChEBI" id="CHEBI:456216"/>
        <dbReference type="EC" id="7.3.2.6"/>
    </reaction>
</comment>
<keyword evidence="4" id="KW-0547">Nucleotide-binding</keyword>
<gene>
    <name evidence="15" type="ORF">HA331_07115</name>
</gene>
<dbReference type="PROSITE" id="PS51866">
    <property type="entry name" value="MOP"/>
    <property type="match status" value="1"/>
</dbReference>
<dbReference type="GO" id="GO:0015689">
    <property type="term" value="P:molybdate ion transport"/>
    <property type="evidence" value="ECO:0007669"/>
    <property type="project" value="InterPro"/>
</dbReference>
<dbReference type="InterPro" id="IPR050093">
    <property type="entry name" value="ABC_SmlMolc_Importer"/>
</dbReference>
<evidence type="ECO:0000256" key="9">
    <source>
        <dbReference type="ARBA" id="ARBA00041133"/>
    </source>
</evidence>
<comment type="subunit">
    <text evidence="7">The complex is composed of two ATP-binding proteins (WtpC), two transmembrane proteins (WtpB) and a solute-binding protein (WtpA).</text>
</comment>
<evidence type="ECO:0000259" key="13">
    <source>
        <dbReference type="PROSITE" id="PS50893"/>
    </source>
</evidence>
<dbReference type="FunFam" id="3.40.50.300:FF:000425">
    <property type="entry name" value="Probable ABC transporter, ATP-binding subunit"/>
    <property type="match status" value="1"/>
</dbReference>
<dbReference type="GeneID" id="1444050"/>
<evidence type="ECO:0000256" key="6">
    <source>
        <dbReference type="ARBA" id="ARBA00038307"/>
    </source>
</evidence>
<evidence type="ECO:0000259" key="14">
    <source>
        <dbReference type="PROSITE" id="PS51866"/>
    </source>
</evidence>
<dbReference type="PROSITE" id="PS50893">
    <property type="entry name" value="ABC_TRANSPORTER_2"/>
    <property type="match status" value="1"/>
</dbReference>
<dbReference type="InterPro" id="IPR004606">
    <property type="entry name" value="Mop_domain"/>
</dbReference>
<sequence length="345" mass="38928">MLKVESISKDYREFKLREISFDVREGEHFIILGPSGSGKTVLLEIIAGIISPDRGRILLRGEDITGLPPEKRNFSYIPQNYALFPHMTVFDNIAFGLKLRKIPRKEVARKVREVAESLGIDHLLHRKPRTLSGGEQQRVAIARALVVKPELLLMDEPFANLDVQTKSKLIREMKRWRKEFGFTAIHVTHSFEEALSLGDRVGIMLRGRLVQVGDVRDVFSKPKSEEVARFLGFENIIEGVANGRILKVGDLRIELPREVWGKVRVGIRPEDITIFMEGVKTSARNVFKARVEGIEDLGALVKLTLNLGGIILRAFITRSSLIELGIREGEEVYASFKASAIHVFP</sequence>
<evidence type="ECO:0000256" key="3">
    <source>
        <dbReference type="ARBA" id="ARBA00022505"/>
    </source>
</evidence>
<proteinExistence type="inferred from homology"/>
<dbReference type="InterPro" id="IPR053428">
    <property type="entry name" value="Molybdate/tungstate_ABC-ATPase"/>
</dbReference>
<dbReference type="GO" id="GO:0016887">
    <property type="term" value="F:ATP hydrolysis activity"/>
    <property type="evidence" value="ECO:0007669"/>
    <property type="project" value="InterPro"/>
</dbReference>
<dbReference type="InterPro" id="IPR017871">
    <property type="entry name" value="ABC_transporter-like_CS"/>
</dbReference>
<evidence type="ECO:0000256" key="10">
    <source>
        <dbReference type="ARBA" id="ARBA00047936"/>
    </source>
</evidence>
<keyword evidence="5 15" id="KW-0067">ATP-binding</keyword>
<dbReference type="GO" id="GO:0005524">
    <property type="term" value="F:ATP binding"/>
    <property type="evidence" value="ECO:0007669"/>
    <property type="project" value="UniProtKB-KW"/>
</dbReference>
<comment type="similarity">
    <text evidence="6">Belongs to the ABC transporter superfamily. Sulfate/tungstate importer (TC 3.A.1.6) family.</text>
</comment>
<comment type="function">
    <text evidence="11">Part of the ABC transporter complex WtpABC involved in molybdate/tungstate import. Responsible for energy coupling to the transport system.</text>
</comment>
<dbReference type="InterPro" id="IPR008995">
    <property type="entry name" value="Mo/tungstate-bd_C_term_dom"/>
</dbReference>
<comment type="subcellular location">
    <subcellularLocation>
        <location evidence="1">Cell membrane</location>
        <topology evidence="1">Peripheral membrane protein</topology>
    </subcellularLocation>
</comment>
<dbReference type="NCBIfam" id="TIGR00638">
    <property type="entry name" value="Mop"/>
    <property type="match status" value="1"/>
</dbReference>
<dbReference type="GO" id="GO:1901238">
    <property type="term" value="F:ABC-type tungstate transporter activity"/>
    <property type="evidence" value="ECO:0007669"/>
    <property type="project" value="UniProtKB-EC"/>
</dbReference>
<evidence type="ECO:0000256" key="1">
    <source>
        <dbReference type="ARBA" id="ARBA00004202"/>
    </source>
</evidence>
<dbReference type="EMBL" id="DUJN01000007">
    <property type="protein sequence ID" value="HII61497.1"/>
    <property type="molecule type" value="Genomic_DNA"/>
</dbReference>
<feature type="domain" description="Mop" evidence="14">
    <location>
        <begin position="280"/>
        <end position="345"/>
    </location>
</feature>
<keyword evidence="2" id="KW-0813">Transport</keyword>
<dbReference type="AlphaFoldDB" id="A0A832SNA2"/>
<evidence type="ECO:0000256" key="11">
    <source>
        <dbReference type="ARBA" id="ARBA00057369"/>
    </source>
</evidence>
<comment type="caution">
    <text evidence="15">The sequence shown here is derived from an EMBL/GenBank/DDBJ whole genome shotgun (WGS) entry which is preliminary data.</text>
</comment>
<dbReference type="GO" id="GO:0005886">
    <property type="term" value="C:plasma membrane"/>
    <property type="evidence" value="ECO:0007669"/>
    <property type="project" value="UniProtKB-SubCell"/>
</dbReference>
<reference evidence="15" key="1">
    <citation type="journal article" date="2020" name="bioRxiv">
        <title>A rank-normalized archaeal taxonomy based on genome phylogeny resolves widespread incomplete and uneven classifications.</title>
        <authorList>
            <person name="Rinke C."/>
            <person name="Chuvochina M."/>
            <person name="Mussig A.J."/>
            <person name="Chaumeil P.-A."/>
            <person name="Waite D.W."/>
            <person name="Whitman W.B."/>
            <person name="Parks D.H."/>
            <person name="Hugenholtz P."/>
        </authorList>
    </citation>
    <scope>NUCLEOTIDE SEQUENCE</scope>
    <source>
        <strain evidence="15">UBA8834</strain>
    </source>
</reference>
<dbReference type="NCBIfam" id="NF040840">
    <property type="entry name" value="tungstate_WtpC"/>
    <property type="match status" value="1"/>
</dbReference>
<dbReference type="CDD" id="cd03299">
    <property type="entry name" value="ABC_ModC_like"/>
    <property type="match status" value="1"/>
</dbReference>
<organism evidence="15 16">
    <name type="scientific">Pyrococcus horikoshii</name>
    <dbReference type="NCBI Taxonomy" id="53953"/>
    <lineage>
        <taxon>Archaea</taxon>
        <taxon>Methanobacteriati</taxon>
        <taxon>Methanobacteriota</taxon>
        <taxon>Thermococci</taxon>
        <taxon>Thermococcales</taxon>
        <taxon>Thermococcaceae</taxon>
        <taxon>Pyrococcus</taxon>
    </lineage>
</organism>
<evidence type="ECO:0000256" key="2">
    <source>
        <dbReference type="ARBA" id="ARBA00022448"/>
    </source>
</evidence>
<feature type="domain" description="ABC transporter" evidence="13">
    <location>
        <begin position="2"/>
        <end position="231"/>
    </location>
</feature>
<dbReference type="SMR" id="A0A832SNA2"/>
<dbReference type="RefSeq" id="WP_010884268.1">
    <property type="nucleotide sequence ID" value="NZ_DUJN01000007.1"/>
</dbReference>
<protein>
    <recommendedName>
        <fullName evidence="9">Molybdate/tungstate import ATP-binding protein WtpC</fullName>
        <ecNumber evidence="8">7.3.2.6</ecNumber>
    </recommendedName>
</protein>
<evidence type="ECO:0000256" key="4">
    <source>
        <dbReference type="ARBA" id="ARBA00022741"/>
    </source>
</evidence>
<dbReference type="SUPFAM" id="SSF50331">
    <property type="entry name" value="MOP-like"/>
    <property type="match status" value="1"/>
</dbReference>